<evidence type="ECO:0000313" key="1">
    <source>
        <dbReference type="EMBL" id="MBL0419450.1"/>
    </source>
</evidence>
<accession>A0A937D266</accession>
<dbReference type="AlphaFoldDB" id="A0A937D266"/>
<dbReference type="RefSeq" id="WP_201682479.1">
    <property type="nucleotide sequence ID" value="NZ_JAEQNA010000001.1"/>
</dbReference>
<reference evidence="1" key="1">
    <citation type="submission" date="2021-01" db="EMBL/GenBank/DDBJ databases">
        <title>Ramlibacter sp. strain AW1 16S ribosomal RNA gene Genome sequencing and assembly.</title>
        <authorList>
            <person name="Kang M."/>
        </authorList>
    </citation>
    <scope>NUCLEOTIDE SEQUENCE</scope>
    <source>
        <strain evidence="1">AW1</strain>
    </source>
</reference>
<keyword evidence="2" id="KW-1185">Reference proteome</keyword>
<organism evidence="1 2">
    <name type="scientific">Ramlibacter aurantiacus</name>
    <dbReference type="NCBI Taxonomy" id="2801330"/>
    <lineage>
        <taxon>Bacteria</taxon>
        <taxon>Pseudomonadati</taxon>
        <taxon>Pseudomonadota</taxon>
        <taxon>Betaproteobacteria</taxon>
        <taxon>Burkholderiales</taxon>
        <taxon>Comamonadaceae</taxon>
        <taxon>Ramlibacter</taxon>
    </lineage>
</organism>
<dbReference type="Proteomes" id="UP000613011">
    <property type="component" value="Unassembled WGS sequence"/>
</dbReference>
<evidence type="ECO:0000313" key="2">
    <source>
        <dbReference type="Proteomes" id="UP000613011"/>
    </source>
</evidence>
<dbReference type="EMBL" id="JAEQNA010000001">
    <property type="protein sequence ID" value="MBL0419450.1"/>
    <property type="molecule type" value="Genomic_DNA"/>
</dbReference>
<gene>
    <name evidence="1" type="ORF">JI739_03720</name>
</gene>
<proteinExistence type="predicted"/>
<protein>
    <submittedName>
        <fullName evidence="1">Uncharacterized protein</fullName>
    </submittedName>
</protein>
<name>A0A937D266_9BURK</name>
<comment type="caution">
    <text evidence="1">The sequence shown here is derived from an EMBL/GenBank/DDBJ whole genome shotgun (WGS) entry which is preliminary data.</text>
</comment>
<sequence length="93" mass="10678">MTIRKITWQLVIDRFSRRIVTYSPVEGFVLPASVRIMGARGLHVFQTDECELLQWTGHMPPGMTPQTAFLFKLEDDGRITEIVPTTSHNQIIH</sequence>